<keyword evidence="3" id="KW-1003">Cell membrane</keyword>
<evidence type="ECO:0000256" key="2">
    <source>
        <dbReference type="ARBA" id="ARBA00009425"/>
    </source>
</evidence>
<evidence type="ECO:0000256" key="1">
    <source>
        <dbReference type="ARBA" id="ARBA00004651"/>
    </source>
</evidence>
<keyword evidence="6 7" id="KW-0472">Membrane</keyword>
<dbReference type="EMBL" id="MSLT01000012">
    <property type="protein sequence ID" value="OUD14243.1"/>
    <property type="molecule type" value="Genomic_DNA"/>
</dbReference>
<evidence type="ECO:0000256" key="4">
    <source>
        <dbReference type="ARBA" id="ARBA00022692"/>
    </source>
</evidence>
<gene>
    <name evidence="9" type="ORF">TPSD3_07905</name>
</gene>
<dbReference type="InterPro" id="IPR007182">
    <property type="entry name" value="MnhB"/>
</dbReference>
<evidence type="ECO:0000259" key="8">
    <source>
        <dbReference type="Pfam" id="PF04039"/>
    </source>
</evidence>
<protein>
    <recommendedName>
        <fullName evidence="8">Na+/H+ antiporter MnhB subunit-related protein domain-containing protein</fullName>
    </recommendedName>
</protein>
<evidence type="ECO:0000313" key="10">
    <source>
        <dbReference type="Proteomes" id="UP000194798"/>
    </source>
</evidence>
<dbReference type="RefSeq" id="WP_086488025.1">
    <property type="nucleotide sequence ID" value="NZ_MSLT01000012.1"/>
</dbReference>
<comment type="caution">
    <text evidence="9">The sequence shown here is derived from an EMBL/GenBank/DDBJ whole genome shotgun (WGS) entry which is preliminary data.</text>
</comment>
<name>A0A251X990_9GAMM</name>
<dbReference type="PANTHER" id="PTHR33932:SF4">
    <property type="entry name" value="NA(+)_H(+) ANTIPORTER SUBUNIT B"/>
    <property type="match status" value="1"/>
</dbReference>
<evidence type="ECO:0000313" key="9">
    <source>
        <dbReference type="EMBL" id="OUD14243.1"/>
    </source>
</evidence>
<feature type="transmembrane region" description="Helical" evidence="7">
    <location>
        <begin position="64"/>
        <end position="85"/>
    </location>
</feature>
<feature type="domain" description="Na+/H+ antiporter MnhB subunit-related protein" evidence="8">
    <location>
        <begin position="107"/>
        <end position="211"/>
    </location>
</feature>
<keyword evidence="10" id="KW-1185">Reference proteome</keyword>
<reference evidence="9 10" key="1">
    <citation type="submission" date="2016-12" db="EMBL/GenBank/DDBJ databases">
        <title>Thioflexothrix psekupsii D3 genome sequencing and assembly.</title>
        <authorList>
            <person name="Fomenkov A."/>
            <person name="Vincze T."/>
            <person name="Grabovich M."/>
            <person name="Anton B.P."/>
            <person name="Dubinina G."/>
            <person name="Orlova M."/>
            <person name="Belousova E."/>
            <person name="Roberts R.J."/>
        </authorList>
    </citation>
    <scope>NUCLEOTIDE SEQUENCE [LARGE SCALE GENOMIC DNA]</scope>
    <source>
        <strain evidence="9">D3</strain>
    </source>
</reference>
<sequence>MFIIKQLSTLLLIFWAGILIWAVWAWPPSPVMDIPTLVTQNLSHSGVAHPVTAVLLNYRAYDTLLEISVLLLAVLGGWTVFHAHCEAADCVLTNVPPLSPLLTPMLSLNVPVLVLAAAYLLWAGAYTSGGAFQAGAVLSGAGVLLRLSGAIQAKEKSDTAVRYLLGIGLLVFASVGVAVMWSQGELLTYPSTWAGGLILLIEASLTVSIAMSLLLLFVGSPGVCWQKNGQY</sequence>
<keyword evidence="5 7" id="KW-1133">Transmembrane helix</keyword>
<comment type="subcellular location">
    <subcellularLocation>
        <location evidence="1">Cell membrane</location>
        <topology evidence="1">Multi-pass membrane protein</topology>
    </subcellularLocation>
</comment>
<dbReference type="InterPro" id="IPR050622">
    <property type="entry name" value="CPA3_antiporter_subunitB"/>
</dbReference>
<feature type="transmembrane region" description="Helical" evidence="7">
    <location>
        <begin position="160"/>
        <end position="181"/>
    </location>
</feature>
<dbReference type="OrthoDB" id="4962908at2"/>
<organism evidence="9 10">
    <name type="scientific">Thioflexithrix psekupsensis</name>
    <dbReference type="NCBI Taxonomy" id="1570016"/>
    <lineage>
        <taxon>Bacteria</taxon>
        <taxon>Pseudomonadati</taxon>
        <taxon>Pseudomonadota</taxon>
        <taxon>Gammaproteobacteria</taxon>
        <taxon>Thiotrichales</taxon>
        <taxon>Thioflexithrix</taxon>
    </lineage>
</organism>
<evidence type="ECO:0000256" key="3">
    <source>
        <dbReference type="ARBA" id="ARBA00022475"/>
    </source>
</evidence>
<feature type="transmembrane region" description="Helical" evidence="7">
    <location>
        <begin position="193"/>
        <end position="218"/>
    </location>
</feature>
<dbReference type="GO" id="GO:0005886">
    <property type="term" value="C:plasma membrane"/>
    <property type="evidence" value="ECO:0007669"/>
    <property type="project" value="UniProtKB-SubCell"/>
</dbReference>
<dbReference type="Pfam" id="PF04039">
    <property type="entry name" value="MnhB"/>
    <property type="match status" value="1"/>
</dbReference>
<dbReference type="Proteomes" id="UP000194798">
    <property type="component" value="Unassembled WGS sequence"/>
</dbReference>
<dbReference type="AlphaFoldDB" id="A0A251X990"/>
<feature type="transmembrane region" description="Helical" evidence="7">
    <location>
        <begin position="131"/>
        <end position="148"/>
    </location>
</feature>
<feature type="transmembrane region" description="Helical" evidence="7">
    <location>
        <begin position="106"/>
        <end position="125"/>
    </location>
</feature>
<evidence type="ECO:0000256" key="7">
    <source>
        <dbReference type="SAM" id="Phobius"/>
    </source>
</evidence>
<dbReference type="PANTHER" id="PTHR33932">
    <property type="entry name" value="NA(+)/H(+) ANTIPORTER SUBUNIT B"/>
    <property type="match status" value="1"/>
</dbReference>
<keyword evidence="4 7" id="KW-0812">Transmembrane</keyword>
<evidence type="ECO:0000256" key="5">
    <source>
        <dbReference type="ARBA" id="ARBA00022989"/>
    </source>
</evidence>
<comment type="similarity">
    <text evidence="2">Belongs to the CPA3 antiporters (TC 2.A.63) subunit B family.</text>
</comment>
<proteinExistence type="inferred from homology"/>
<accession>A0A251X990</accession>
<evidence type="ECO:0000256" key="6">
    <source>
        <dbReference type="ARBA" id="ARBA00023136"/>
    </source>
</evidence>